<keyword evidence="5" id="KW-1185">Reference proteome</keyword>
<evidence type="ECO:0000256" key="1">
    <source>
        <dbReference type="ARBA" id="ARBA00022514"/>
    </source>
</evidence>
<protein>
    <recommendedName>
        <fullName evidence="3">Chemokine interleukin-8-like domain-containing protein</fullName>
    </recommendedName>
</protein>
<accession>A0ABD1JLT7</accession>
<dbReference type="AlphaFoldDB" id="A0ABD1JLT7"/>
<name>A0ABD1JLT7_9TELE</name>
<organism evidence="4 5">
    <name type="scientific">Coilia grayii</name>
    <name type="common">Gray's grenadier anchovy</name>
    <dbReference type="NCBI Taxonomy" id="363190"/>
    <lineage>
        <taxon>Eukaryota</taxon>
        <taxon>Metazoa</taxon>
        <taxon>Chordata</taxon>
        <taxon>Craniata</taxon>
        <taxon>Vertebrata</taxon>
        <taxon>Euteleostomi</taxon>
        <taxon>Actinopterygii</taxon>
        <taxon>Neopterygii</taxon>
        <taxon>Teleostei</taxon>
        <taxon>Clupei</taxon>
        <taxon>Clupeiformes</taxon>
        <taxon>Clupeoidei</taxon>
        <taxon>Engraulidae</taxon>
        <taxon>Coilinae</taxon>
        <taxon>Coilia</taxon>
    </lineage>
</organism>
<dbReference type="GO" id="GO:0005125">
    <property type="term" value="F:cytokine activity"/>
    <property type="evidence" value="ECO:0007669"/>
    <property type="project" value="UniProtKB-KW"/>
</dbReference>
<dbReference type="InterPro" id="IPR001811">
    <property type="entry name" value="Chemokine_IL8-like_dom"/>
</dbReference>
<feature type="domain" description="Chemokine interleukin-8-like" evidence="3">
    <location>
        <begin position="22"/>
        <end position="70"/>
    </location>
</feature>
<sequence length="94" mass="10608">MDLRAFILILCLSLPAIGAIPKCCVKTTPFVPIPVLKLVDKYDVQSSNGVCDIDAVKLHVKGRRYCADRNVIKILQVIEERRRQRQAKASWTSI</sequence>
<dbReference type="Gene3D" id="2.40.50.40">
    <property type="match status" value="1"/>
</dbReference>
<dbReference type="SUPFAM" id="SSF54117">
    <property type="entry name" value="Interleukin 8-like chemokines"/>
    <property type="match status" value="1"/>
</dbReference>
<evidence type="ECO:0000313" key="5">
    <source>
        <dbReference type="Proteomes" id="UP001591681"/>
    </source>
</evidence>
<keyword evidence="2" id="KW-0732">Signal</keyword>
<evidence type="ECO:0000313" key="4">
    <source>
        <dbReference type="EMBL" id="KAL2087691.1"/>
    </source>
</evidence>
<dbReference type="EMBL" id="JBHFQA010000014">
    <property type="protein sequence ID" value="KAL2087691.1"/>
    <property type="molecule type" value="Genomic_DNA"/>
</dbReference>
<feature type="signal peptide" evidence="2">
    <location>
        <begin position="1"/>
        <end position="19"/>
    </location>
</feature>
<keyword evidence="1" id="KW-0202">Cytokine</keyword>
<dbReference type="GO" id="GO:0005615">
    <property type="term" value="C:extracellular space"/>
    <property type="evidence" value="ECO:0007669"/>
    <property type="project" value="UniProtKB-KW"/>
</dbReference>
<reference evidence="4 5" key="1">
    <citation type="submission" date="2024-09" db="EMBL/GenBank/DDBJ databases">
        <title>A chromosome-level genome assembly of Gray's grenadier anchovy, Coilia grayii.</title>
        <authorList>
            <person name="Fu Z."/>
        </authorList>
    </citation>
    <scope>NUCLEOTIDE SEQUENCE [LARGE SCALE GENOMIC DNA]</scope>
    <source>
        <strain evidence="4">G4</strain>
        <tissue evidence="4">Muscle</tissue>
    </source>
</reference>
<feature type="chain" id="PRO_5044805072" description="Chemokine interleukin-8-like domain-containing protein" evidence="2">
    <location>
        <begin position="20"/>
        <end position="94"/>
    </location>
</feature>
<gene>
    <name evidence="4" type="ORF">ACEWY4_016519</name>
</gene>
<comment type="caution">
    <text evidence="4">The sequence shown here is derived from an EMBL/GenBank/DDBJ whole genome shotgun (WGS) entry which is preliminary data.</text>
</comment>
<dbReference type="Proteomes" id="UP001591681">
    <property type="component" value="Unassembled WGS sequence"/>
</dbReference>
<evidence type="ECO:0000259" key="3">
    <source>
        <dbReference type="Pfam" id="PF00048"/>
    </source>
</evidence>
<dbReference type="Pfam" id="PF00048">
    <property type="entry name" value="IL8"/>
    <property type="match status" value="1"/>
</dbReference>
<evidence type="ECO:0000256" key="2">
    <source>
        <dbReference type="SAM" id="SignalP"/>
    </source>
</evidence>
<proteinExistence type="predicted"/>
<dbReference type="InterPro" id="IPR036048">
    <property type="entry name" value="Interleukin_8-like_sf"/>
</dbReference>